<dbReference type="GO" id="GO:0006511">
    <property type="term" value="P:ubiquitin-dependent protein catabolic process"/>
    <property type="evidence" value="ECO:0007669"/>
    <property type="project" value="TreeGrafter"/>
</dbReference>
<accession>A0A9D3Z088</accession>
<keyword evidence="7" id="KW-1185">Reference proteome</keyword>
<protein>
    <recommendedName>
        <fullName evidence="5">RING-type domain-containing protein</fullName>
    </recommendedName>
</protein>
<evidence type="ECO:0000259" key="5">
    <source>
        <dbReference type="PROSITE" id="PS50089"/>
    </source>
</evidence>
<evidence type="ECO:0000256" key="1">
    <source>
        <dbReference type="ARBA" id="ARBA00022723"/>
    </source>
</evidence>
<organism evidence="6 7">
    <name type="scientific">Dreissena polymorpha</name>
    <name type="common">Zebra mussel</name>
    <name type="synonym">Mytilus polymorpha</name>
    <dbReference type="NCBI Taxonomy" id="45954"/>
    <lineage>
        <taxon>Eukaryota</taxon>
        <taxon>Metazoa</taxon>
        <taxon>Spiralia</taxon>
        <taxon>Lophotrochozoa</taxon>
        <taxon>Mollusca</taxon>
        <taxon>Bivalvia</taxon>
        <taxon>Autobranchia</taxon>
        <taxon>Heteroconchia</taxon>
        <taxon>Euheterodonta</taxon>
        <taxon>Imparidentia</taxon>
        <taxon>Neoheterodontei</taxon>
        <taxon>Myida</taxon>
        <taxon>Dreissenoidea</taxon>
        <taxon>Dreissenidae</taxon>
        <taxon>Dreissena</taxon>
    </lineage>
</organism>
<dbReference type="InterPro" id="IPR051834">
    <property type="entry name" value="RING_finger_E3_ligase"/>
</dbReference>
<dbReference type="PANTHER" id="PTHR45931">
    <property type="entry name" value="SI:CH211-59O9.10"/>
    <property type="match status" value="1"/>
</dbReference>
<evidence type="ECO:0000256" key="2">
    <source>
        <dbReference type="ARBA" id="ARBA00022771"/>
    </source>
</evidence>
<dbReference type="Pfam" id="PF13639">
    <property type="entry name" value="zf-RING_2"/>
    <property type="match status" value="1"/>
</dbReference>
<dbReference type="GO" id="GO:0061630">
    <property type="term" value="F:ubiquitin protein ligase activity"/>
    <property type="evidence" value="ECO:0007669"/>
    <property type="project" value="TreeGrafter"/>
</dbReference>
<reference evidence="6" key="1">
    <citation type="journal article" date="2019" name="bioRxiv">
        <title>The Genome of the Zebra Mussel, Dreissena polymorpha: A Resource for Invasive Species Research.</title>
        <authorList>
            <person name="McCartney M.A."/>
            <person name="Auch B."/>
            <person name="Kono T."/>
            <person name="Mallez S."/>
            <person name="Zhang Y."/>
            <person name="Obille A."/>
            <person name="Becker A."/>
            <person name="Abrahante J.E."/>
            <person name="Garbe J."/>
            <person name="Badalamenti J.P."/>
            <person name="Herman A."/>
            <person name="Mangelson H."/>
            <person name="Liachko I."/>
            <person name="Sullivan S."/>
            <person name="Sone E.D."/>
            <person name="Koren S."/>
            <person name="Silverstein K.A.T."/>
            <person name="Beckman K.B."/>
            <person name="Gohl D.M."/>
        </authorList>
    </citation>
    <scope>NUCLEOTIDE SEQUENCE</scope>
    <source>
        <strain evidence="6">Duluth1</strain>
        <tissue evidence="6">Whole animal</tissue>
    </source>
</reference>
<keyword evidence="2 4" id="KW-0863">Zinc-finger</keyword>
<dbReference type="InterPro" id="IPR001841">
    <property type="entry name" value="Znf_RING"/>
</dbReference>
<dbReference type="PANTHER" id="PTHR45931:SF3">
    <property type="entry name" value="RING ZINC FINGER-CONTAINING PROTEIN"/>
    <property type="match status" value="1"/>
</dbReference>
<dbReference type="AlphaFoldDB" id="A0A9D3Z088"/>
<reference evidence="6" key="2">
    <citation type="submission" date="2020-11" db="EMBL/GenBank/DDBJ databases">
        <authorList>
            <person name="McCartney M.A."/>
            <person name="Auch B."/>
            <person name="Kono T."/>
            <person name="Mallez S."/>
            <person name="Becker A."/>
            <person name="Gohl D.M."/>
            <person name="Silverstein K.A.T."/>
            <person name="Koren S."/>
            <person name="Bechman K.B."/>
            <person name="Herman A."/>
            <person name="Abrahante J.E."/>
            <person name="Garbe J."/>
        </authorList>
    </citation>
    <scope>NUCLEOTIDE SEQUENCE</scope>
    <source>
        <strain evidence="6">Duluth1</strain>
        <tissue evidence="6">Whole animal</tissue>
    </source>
</reference>
<dbReference type="InterPro" id="IPR013083">
    <property type="entry name" value="Znf_RING/FYVE/PHD"/>
</dbReference>
<sequence>MQDLLEQLEAMRRELERRIFPSFLSDTCSLLQKKGVDTERLPTKYFSCPQDSKGDTCHICLETYNTGDRLKTLPCFHDFHSSCIDQWLSVRNTRQLS</sequence>
<evidence type="ECO:0000256" key="3">
    <source>
        <dbReference type="ARBA" id="ARBA00022833"/>
    </source>
</evidence>
<evidence type="ECO:0000313" key="6">
    <source>
        <dbReference type="EMBL" id="KAH3708536.1"/>
    </source>
</evidence>
<keyword evidence="3" id="KW-0862">Zinc</keyword>
<feature type="domain" description="RING-type" evidence="5">
    <location>
        <begin position="57"/>
        <end position="87"/>
    </location>
</feature>
<dbReference type="Gene3D" id="3.30.40.10">
    <property type="entry name" value="Zinc/RING finger domain, C3HC4 (zinc finger)"/>
    <property type="match status" value="1"/>
</dbReference>
<gene>
    <name evidence="6" type="ORF">DPMN_067989</name>
</gene>
<proteinExistence type="predicted"/>
<evidence type="ECO:0000313" key="7">
    <source>
        <dbReference type="Proteomes" id="UP000828390"/>
    </source>
</evidence>
<evidence type="ECO:0000256" key="4">
    <source>
        <dbReference type="PROSITE-ProRule" id="PRU00175"/>
    </source>
</evidence>
<comment type="caution">
    <text evidence="6">The sequence shown here is derived from an EMBL/GenBank/DDBJ whole genome shotgun (WGS) entry which is preliminary data.</text>
</comment>
<dbReference type="PROSITE" id="PS50089">
    <property type="entry name" value="ZF_RING_2"/>
    <property type="match status" value="1"/>
</dbReference>
<dbReference type="Proteomes" id="UP000828390">
    <property type="component" value="Unassembled WGS sequence"/>
</dbReference>
<dbReference type="SUPFAM" id="SSF57850">
    <property type="entry name" value="RING/U-box"/>
    <property type="match status" value="1"/>
</dbReference>
<dbReference type="EMBL" id="JAIWYP010000014">
    <property type="protein sequence ID" value="KAH3708536.1"/>
    <property type="molecule type" value="Genomic_DNA"/>
</dbReference>
<dbReference type="GO" id="GO:0008270">
    <property type="term" value="F:zinc ion binding"/>
    <property type="evidence" value="ECO:0007669"/>
    <property type="project" value="UniProtKB-KW"/>
</dbReference>
<name>A0A9D3Z088_DREPO</name>
<dbReference type="GO" id="GO:0005634">
    <property type="term" value="C:nucleus"/>
    <property type="evidence" value="ECO:0007669"/>
    <property type="project" value="TreeGrafter"/>
</dbReference>
<keyword evidence="1" id="KW-0479">Metal-binding</keyword>